<proteinExistence type="predicted"/>
<dbReference type="RefSeq" id="WP_049699641.1">
    <property type="nucleotide sequence ID" value="NZ_JAQDQF010000006.1"/>
</dbReference>
<evidence type="ECO:0000313" key="2">
    <source>
        <dbReference type="EMBL" id="KNA90708.1"/>
    </source>
</evidence>
<sequence>MPFFDGAQGRIFYRHWPTNTTPTAALILLHGFGEHSGLYHRYAAELAAHGVELWALDQQGHGLSDGERGDVGSYDAVVHNARALTDLAAARSPELPLAISGHSLGSLGALFAALDQPSRYSSVVISGAPLSPLPWLSSVTEAGGSFELDLDALSADPFYRDELANDPLAFTGADVVEVLKALFEPAWARLDEELPTLSTPVLAVHGSDDQIAPVTGVLAWQDRLPGLRVEIIDDAAHDVLNETAHRAVADHVGRHVVDHALTGANA</sequence>
<dbReference type="SUPFAM" id="SSF53474">
    <property type="entry name" value="alpha/beta-Hydrolases"/>
    <property type="match status" value="1"/>
</dbReference>
<dbReference type="EMBL" id="LDTZ01000018">
    <property type="protein sequence ID" value="KNA90708.1"/>
    <property type="molecule type" value="Genomic_DNA"/>
</dbReference>
<protein>
    <submittedName>
        <fullName evidence="2">Lysophospholipase</fullName>
    </submittedName>
</protein>
<dbReference type="PANTHER" id="PTHR11614">
    <property type="entry name" value="PHOSPHOLIPASE-RELATED"/>
    <property type="match status" value="1"/>
</dbReference>
<keyword evidence="3" id="KW-1185">Reference proteome</keyword>
<accession>A0ABR5IAH7</accession>
<dbReference type="InterPro" id="IPR051044">
    <property type="entry name" value="MAG_DAG_Lipase"/>
</dbReference>
<gene>
    <name evidence="2" type="ORF">ABW18_14345</name>
</gene>
<evidence type="ECO:0000259" key="1">
    <source>
        <dbReference type="Pfam" id="PF12146"/>
    </source>
</evidence>
<dbReference type="Proteomes" id="UP000037247">
    <property type="component" value="Unassembled WGS sequence"/>
</dbReference>
<dbReference type="Gene3D" id="3.40.50.1820">
    <property type="entry name" value="alpha/beta hydrolase"/>
    <property type="match status" value="1"/>
</dbReference>
<reference evidence="2 3" key="1">
    <citation type="submission" date="2015-05" db="EMBL/GenBank/DDBJ databases">
        <title>Draft genome sequence of the bacterium Gordonia jacobaea a new member of the Gordonia genus.</title>
        <authorList>
            <person name="Jimenez-Galisteo G."/>
            <person name="Dominguez A."/>
            <person name="Munoz E."/>
            <person name="Vinas M."/>
        </authorList>
    </citation>
    <scope>NUCLEOTIDE SEQUENCE [LARGE SCALE GENOMIC DNA]</scope>
    <source>
        <strain evidence="3">mv1</strain>
    </source>
</reference>
<organism evidence="2 3">
    <name type="scientific">Gordonia jacobaea</name>
    <dbReference type="NCBI Taxonomy" id="122202"/>
    <lineage>
        <taxon>Bacteria</taxon>
        <taxon>Bacillati</taxon>
        <taxon>Actinomycetota</taxon>
        <taxon>Actinomycetes</taxon>
        <taxon>Mycobacteriales</taxon>
        <taxon>Gordoniaceae</taxon>
        <taxon>Gordonia</taxon>
    </lineage>
</organism>
<dbReference type="InterPro" id="IPR022742">
    <property type="entry name" value="Hydrolase_4"/>
</dbReference>
<dbReference type="InterPro" id="IPR029058">
    <property type="entry name" value="AB_hydrolase_fold"/>
</dbReference>
<dbReference type="Pfam" id="PF12146">
    <property type="entry name" value="Hydrolase_4"/>
    <property type="match status" value="1"/>
</dbReference>
<evidence type="ECO:0000313" key="3">
    <source>
        <dbReference type="Proteomes" id="UP000037247"/>
    </source>
</evidence>
<comment type="caution">
    <text evidence="2">The sequence shown here is derived from an EMBL/GenBank/DDBJ whole genome shotgun (WGS) entry which is preliminary data.</text>
</comment>
<feature type="domain" description="Serine aminopeptidase S33" evidence="1">
    <location>
        <begin position="21"/>
        <end position="243"/>
    </location>
</feature>
<name>A0ABR5IAH7_9ACTN</name>